<feature type="region of interest" description="Disordered" evidence="1">
    <location>
        <begin position="107"/>
        <end position="126"/>
    </location>
</feature>
<proteinExistence type="predicted"/>
<sequence>MRVKPVRWQGSDEAIRAVQVAFDVEEAVLEAVRTAAFRQHVSTSDQIRQVLGLATTAKPKRPRLTVSLSGADYEFLAKRYDLAADDRLAIKERATRDLIAFAGKPAAATKKNTGGRMPVRSSKQNN</sequence>
<dbReference type="AlphaFoldDB" id="A0A3S0XEW5"/>
<evidence type="ECO:0000313" key="3">
    <source>
        <dbReference type="Proteomes" id="UP000281118"/>
    </source>
</evidence>
<organism evidence="2 3">
    <name type="scientific">Variovorax guangxiensis</name>
    <dbReference type="NCBI Taxonomy" id="1775474"/>
    <lineage>
        <taxon>Bacteria</taxon>
        <taxon>Pseudomonadati</taxon>
        <taxon>Pseudomonadota</taxon>
        <taxon>Betaproteobacteria</taxon>
        <taxon>Burkholderiales</taxon>
        <taxon>Comamonadaceae</taxon>
        <taxon>Variovorax</taxon>
    </lineage>
</organism>
<evidence type="ECO:0000313" key="2">
    <source>
        <dbReference type="EMBL" id="RUR67791.1"/>
    </source>
</evidence>
<comment type="caution">
    <text evidence="2">The sequence shown here is derived from an EMBL/GenBank/DDBJ whole genome shotgun (WGS) entry which is preliminary data.</text>
</comment>
<evidence type="ECO:0000256" key="1">
    <source>
        <dbReference type="SAM" id="MobiDB-lite"/>
    </source>
</evidence>
<reference evidence="2 3" key="1">
    <citation type="submission" date="2018-12" db="EMBL/GenBank/DDBJ databases">
        <title>The genome sequences of Variovorax guangxiensis DSM 27352.</title>
        <authorList>
            <person name="Gao J."/>
            <person name="Sun J."/>
        </authorList>
    </citation>
    <scope>NUCLEOTIDE SEQUENCE [LARGE SCALE GENOMIC DNA]</scope>
    <source>
        <strain evidence="2 3">DSM 27352</strain>
    </source>
</reference>
<dbReference type="EMBL" id="RXFT01000004">
    <property type="protein sequence ID" value="RUR67791.1"/>
    <property type="molecule type" value="Genomic_DNA"/>
</dbReference>
<dbReference type="RefSeq" id="WP_126021946.1">
    <property type="nucleotide sequence ID" value="NZ_RXFT01000004.1"/>
</dbReference>
<name>A0A3S0XEW5_9BURK</name>
<gene>
    <name evidence="2" type="ORF">EJP67_12065</name>
</gene>
<accession>A0A3S0XEW5</accession>
<protein>
    <submittedName>
        <fullName evidence="2">Uncharacterized protein</fullName>
    </submittedName>
</protein>
<dbReference type="OrthoDB" id="5624951at2"/>
<dbReference type="Proteomes" id="UP000281118">
    <property type="component" value="Unassembled WGS sequence"/>
</dbReference>